<evidence type="ECO:0008006" key="2">
    <source>
        <dbReference type="Google" id="ProtNLM"/>
    </source>
</evidence>
<organism evidence="1">
    <name type="scientific">viral metagenome</name>
    <dbReference type="NCBI Taxonomy" id="1070528"/>
    <lineage>
        <taxon>unclassified sequences</taxon>
        <taxon>metagenomes</taxon>
        <taxon>organismal metagenomes</taxon>
    </lineage>
</organism>
<accession>A0A6C0E8K9</accession>
<dbReference type="EMBL" id="MN739746">
    <property type="protein sequence ID" value="QHT24599.1"/>
    <property type="molecule type" value="Genomic_DNA"/>
</dbReference>
<evidence type="ECO:0000313" key="1">
    <source>
        <dbReference type="EMBL" id="QHT24599.1"/>
    </source>
</evidence>
<protein>
    <recommendedName>
        <fullName evidence="2">Ankyrin repeat protein</fullName>
    </recommendedName>
</protein>
<reference evidence="1" key="1">
    <citation type="journal article" date="2020" name="Nature">
        <title>Giant virus diversity and host interactions through global metagenomics.</title>
        <authorList>
            <person name="Schulz F."/>
            <person name="Roux S."/>
            <person name="Paez-Espino D."/>
            <person name="Jungbluth S."/>
            <person name="Walsh D.A."/>
            <person name="Denef V.J."/>
            <person name="McMahon K.D."/>
            <person name="Konstantinidis K.T."/>
            <person name="Eloe-Fadrosh E.A."/>
            <person name="Kyrpides N.C."/>
            <person name="Woyke T."/>
        </authorList>
    </citation>
    <scope>NUCLEOTIDE SEQUENCE</scope>
    <source>
        <strain evidence="1">GVMAG-M-3300023179-150</strain>
    </source>
</reference>
<dbReference type="AlphaFoldDB" id="A0A6C0E8K9"/>
<sequence length="337" mass="40192">MYTQFDTTTDSDLDNELESSSKTYYIVTDLNNKVAKTDIVIHEGLNIIDDFYKSVKNFRFFNKNGIHEFYHLGLIIYELRIPSETYELPVKLYFECCSRSSYIKPISKTYTANAFIIGKKYDLRFLSTLKTLKLDYFSFKLCKWSAKYKLINILNMIDSKKSIAKLLDRDKYFKSILYSAIVNNNIDVLDWFKSKYDSDSVGDYIIEKSTQLASMLERIEILDWFSKSGYIFEYDEKIILELLKNYKMKSIKWYIEHNCPLNYLDKYDTEILTTFDDFLIYGDIDLLNTWINHYGKRYAHYTERGCNYLVENNKNDVIEWMHKNNLKLITKIKNKND</sequence>
<proteinExistence type="predicted"/>
<name>A0A6C0E8K9_9ZZZZ</name>
<dbReference type="SUPFAM" id="SSF140860">
    <property type="entry name" value="Pseudo ankyrin repeat-like"/>
    <property type="match status" value="1"/>
</dbReference>